<feature type="region of interest" description="Disordered" evidence="9">
    <location>
        <begin position="429"/>
        <end position="454"/>
    </location>
</feature>
<protein>
    <recommendedName>
        <fullName evidence="12">Zinc/iron permease</fullName>
    </recommendedName>
</protein>
<organism evidence="10 11">
    <name type="scientific">Marasmius crinis-equi</name>
    <dbReference type="NCBI Taxonomy" id="585013"/>
    <lineage>
        <taxon>Eukaryota</taxon>
        <taxon>Fungi</taxon>
        <taxon>Dikarya</taxon>
        <taxon>Basidiomycota</taxon>
        <taxon>Agaricomycotina</taxon>
        <taxon>Agaricomycetes</taxon>
        <taxon>Agaricomycetidae</taxon>
        <taxon>Agaricales</taxon>
        <taxon>Marasmiineae</taxon>
        <taxon>Marasmiaceae</taxon>
        <taxon>Marasmius</taxon>
    </lineage>
</organism>
<feature type="compositionally biased region" description="Low complexity" evidence="9">
    <location>
        <begin position="432"/>
        <end position="448"/>
    </location>
</feature>
<keyword evidence="3 8" id="KW-0813">Transport</keyword>
<evidence type="ECO:0000256" key="4">
    <source>
        <dbReference type="ARBA" id="ARBA00022692"/>
    </source>
</evidence>
<feature type="transmembrane region" description="Helical" evidence="8">
    <location>
        <begin position="250"/>
        <end position="270"/>
    </location>
</feature>
<evidence type="ECO:0000256" key="6">
    <source>
        <dbReference type="ARBA" id="ARBA00023065"/>
    </source>
</evidence>
<dbReference type="InterPro" id="IPR003689">
    <property type="entry name" value="ZIP"/>
</dbReference>
<feature type="region of interest" description="Disordered" evidence="9">
    <location>
        <begin position="118"/>
        <end position="154"/>
    </location>
</feature>
<evidence type="ECO:0000256" key="1">
    <source>
        <dbReference type="ARBA" id="ARBA00004141"/>
    </source>
</evidence>
<proteinExistence type="inferred from homology"/>
<evidence type="ECO:0000256" key="8">
    <source>
        <dbReference type="RuleBase" id="RU362088"/>
    </source>
</evidence>
<evidence type="ECO:0000256" key="5">
    <source>
        <dbReference type="ARBA" id="ARBA00022989"/>
    </source>
</evidence>
<evidence type="ECO:0000256" key="2">
    <source>
        <dbReference type="ARBA" id="ARBA00006939"/>
    </source>
</evidence>
<comment type="similarity">
    <text evidence="2 8">Belongs to the ZIP transporter (TC 2.A.5) family.</text>
</comment>
<feature type="transmembrane region" description="Helical" evidence="8">
    <location>
        <begin position="290"/>
        <end position="311"/>
    </location>
</feature>
<dbReference type="InterPro" id="IPR004698">
    <property type="entry name" value="Zn/Fe_permease_fun/pln"/>
</dbReference>
<keyword evidence="7 8" id="KW-0472">Membrane</keyword>
<sequence>MGLRIASIFVIGVGSTMGALFPVLARRSKHFKVPKALFDFAKYFGSGVIIATAFIHLLAPALEAFGSECLAEGWSDYPYALALCMLSIFLLFVVEVIAFRWGTAKLAKLGQKYDAHGHEAGGSHAAHGPEHRRPSVDDESKKPSQPSQDHDTQLRDVEAASISTDDSSSATSKPHSHGILDNPLTQIIGIAILEFGVVLHSVLIGLTLAVDEDFKILFVVLVFHQTFEGLGLGSRLAYVRLPSPYQHVPILAAIVYGLTTPIGIAIGLGVRRTYNPGSTTASIVSGTLDSLSAGILIYTGLVELLAHEFLFNKEMMNASNTKLAYSLGSMVLGWGLMALLGRMSLLPLAWTRNAPKRPSRLLVIGILTLGVVLAFVLYLGELERDPYHVVSLEEADIEAPSNHSSQNSSVSLSPASSKDLDFEMQPIPTRQPTSNPIIPHPTPTTTTTPPSPTTVINNHVTYPILPPVERKELDAMRERHLKKIDEVLAWDYPSYPAYNKKQLSALKEYWPKAEGEQPKMNSFRENNQYLLYADYEELNKIYKKLGEIVTHVWSTDKDVIWCLNDTISCVQSPENPGGVYVDAPYIGRFEVEIESRPPWQLFTFTFWGSPQGWQNFFGPKEPWSYNPLGGEWNLVPYRYPDRHFYLGYYFAGCNDIPYVPHSERKDQILVLAKRSFYFHRYVFLETHVWPVLKEKLAGLDLISLSNQEDGYPVPESLNLIGPVDRHEYDVLLGSSKALLGVGMPRISPSPYASLLLDDISRSALTKHYTILAVAGKIPYSFTGTGIMNDILRVPVVVPYQGKKCPARPGDSIWCGDTHQHAPAAEIGPPYIYTVDAQGPIDDIIDTILTAVNTPIEPYIPPDMTKEALAERIKDYFSIDWKMYGEQRMRERGWDRIETQQHIYRWLENHAVPKQKTRSTV</sequence>
<gene>
    <name evidence="10" type="ORF">V5O48_015552</name>
</gene>
<keyword evidence="11" id="KW-1185">Reference proteome</keyword>
<accession>A0ABR3EU86</accession>
<dbReference type="EMBL" id="JBAHYK010001893">
    <property type="protein sequence ID" value="KAL0566458.1"/>
    <property type="molecule type" value="Genomic_DNA"/>
</dbReference>
<evidence type="ECO:0000256" key="3">
    <source>
        <dbReference type="ARBA" id="ARBA00022448"/>
    </source>
</evidence>
<feature type="transmembrane region" description="Helical" evidence="8">
    <location>
        <begin position="37"/>
        <end position="59"/>
    </location>
</feature>
<dbReference type="PANTHER" id="PTHR11040:SF32">
    <property type="entry name" value="ZINC-REGULATED TRANSPORTER 1"/>
    <property type="match status" value="1"/>
</dbReference>
<feature type="transmembrane region" description="Helical" evidence="8">
    <location>
        <begin position="79"/>
        <end position="99"/>
    </location>
</feature>
<feature type="transmembrane region" description="Helical" evidence="8">
    <location>
        <begin position="361"/>
        <end position="379"/>
    </location>
</feature>
<evidence type="ECO:0000313" key="10">
    <source>
        <dbReference type="EMBL" id="KAL0566458.1"/>
    </source>
</evidence>
<dbReference type="PANTHER" id="PTHR11040">
    <property type="entry name" value="ZINC/IRON TRANSPORTER"/>
    <property type="match status" value="1"/>
</dbReference>
<keyword evidence="5 8" id="KW-1133">Transmembrane helix</keyword>
<keyword evidence="6 8" id="KW-0406">Ion transport</keyword>
<dbReference type="NCBIfam" id="TIGR00820">
    <property type="entry name" value="zip"/>
    <property type="match status" value="1"/>
</dbReference>
<evidence type="ECO:0008006" key="12">
    <source>
        <dbReference type="Google" id="ProtNLM"/>
    </source>
</evidence>
<feature type="transmembrane region" description="Helical" evidence="8">
    <location>
        <begin position="323"/>
        <end position="341"/>
    </location>
</feature>
<keyword evidence="4 8" id="KW-0812">Transmembrane</keyword>
<feature type="transmembrane region" description="Helical" evidence="8">
    <location>
        <begin position="6"/>
        <end position="25"/>
    </location>
</feature>
<feature type="transmembrane region" description="Helical" evidence="8">
    <location>
        <begin position="187"/>
        <end position="210"/>
    </location>
</feature>
<dbReference type="Proteomes" id="UP001465976">
    <property type="component" value="Unassembled WGS sequence"/>
</dbReference>
<evidence type="ECO:0000256" key="9">
    <source>
        <dbReference type="SAM" id="MobiDB-lite"/>
    </source>
</evidence>
<evidence type="ECO:0000313" key="11">
    <source>
        <dbReference type="Proteomes" id="UP001465976"/>
    </source>
</evidence>
<comment type="caution">
    <text evidence="10">The sequence shown here is derived from an EMBL/GenBank/DDBJ whole genome shotgun (WGS) entry which is preliminary data.</text>
</comment>
<dbReference type="Pfam" id="PF02535">
    <property type="entry name" value="Zip"/>
    <property type="match status" value="1"/>
</dbReference>
<reference evidence="10 11" key="1">
    <citation type="submission" date="2024-02" db="EMBL/GenBank/DDBJ databases">
        <title>A draft genome for the cacao thread blight pathogen Marasmius crinis-equi.</title>
        <authorList>
            <person name="Cohen S.P."/>
            <person name="Baruah I.K."/>
            <person name="Amoako-Attah I."/>
            <person name="Bukari Y."/>
            <person name="Meinhardt L.W."/>
            <person name="Bailey B.A."/>
        </authorList>
    </citation>
    <scope>NUCLEOTIDE SEQUENCE [LARGE SCALE GENOMIC DNA]</scope>
    <source>
        <strain evidence="10 11">GH-76</strain>
    </source>
</reference>
<comment type="subcellular location">
    <subcellularLocation>
        <location evidence="1 8">Membrane</location>
        <topology evidence="1 8">Multi-pass membrane protein</topology>
    </subcellularLocation>
</comment>
<evidence type="ECO:0000256" key="7">
    <source>
        <dbReference type="ARBA" id="ARBA00023136"/>
    </source>
</evidence>
<name>A0ABR3EU86_9AGAR</name>